<dbReference type="PANTHER" id="PTHR21974:SF2">
    <property type="entry name" value="RE15880P"/>
    <property type="match status" value="1"/>
</dbReference>
<keyword evidence="3" id="KW-1185">Reference proteome</keyword>
<dbReference type="AlphaFoldDB" id="A0A2W2D3Y0"/>
<organism evidence="2 3">
    <name type="scientific">Micromonospora endophytica</name>
    <dbReference type="NCBI Taxonomy" id="515350"/>
    <lineage>
        <taxon>Bacteria</taxon>
        <taxon>Bacillati</taxon>
        <taxon>Actinomycetota</taxon>
        <taxon>Actinomycetes</taxon>
        <taxon>Micromonosporales</taxon>
        <taxon>Micromonosporaceae</taxon>
        <taxon>Micromonospora</taxon>
    </lineage>
</organism>
<dbReference type="PANTHER" id="PTHR21974">
    <property type="entry name" value="RE15880P"/>
    <property type="match status" value="1"/>
</dbReference>
<dbReference type="Proteomes" id="UP000248627">
    <property type="component" value="Unassembled WGS sequence"/>
</dbReference>
<evidence type="ECO:0000313" key="3">
    <source>
        <dbReference type="Proteomes" id="UP000248627"/>
    </source>
</evidence>
<accession>A0A2W2D3Y0</accession>
<proteinExistence type="predicted"/>
<reference evidence="2 3" key="1">
    <citation type="submission" date="2018-01" db="EMBL/GenBank/DDBJ databases">
        <title>Draft genome sequence of Jishengella endophytica.</title>
        <authorList>
            <person name="Sahin N."/>
            <person name="Ay H."/>
            <person name="Saygin H."/>
        </authorList>
    </citation>
    <scope>NUCLEOTIDE SEQUENCE [LARGE SCALE GENOMIC DNA]</scope>
    <source>
        <strain evidence="2 3">DSM 45430</strain>
    </source>
</reference>
<feature type="coiled-coil region" evidence="1">
    <location>
        <begin position="53"/>
        <end position="87"/>
    </location>
</feature>
<evidence type="ECO:0000256" key="1">
    <source>
        <dbReference type="SAM" id="Coils"/>
    </source>
</evidence>
<sequence>MLRPKIDAAADRLRPAVPLHRVRPMDHVTDDIEHRLSGAAEALREYEVTTHRVADLRARVDELAGQVARLRERCVDEEKDVARLEGVSLTRVLASLRGARDDLLARERAEADAARYRAAEAASRLDALRREHDAACARLGRLAGAPDAYAAALDAKERHLTGTGDPRAARLLALADQRGRLTGELREVAEAEQAARAAQEALEEVQRSLDSASGWSTYDTFFGGGVVGSAIKHSRLDDAAQAAARAERCLAALRTELADVPGIDVIAPRLAVGSLTRFVDIWFDNIFTDLAVRERITQARSHVAQCRRLVSDVRVRLAQRAARDHASLGAIETEREHLLADG</sequence>
<name>A0A2W2D3Y0_9ACTN</name>
<protein>
    <submittedName>
        <fullName evidence="2">Uncharacterized protein</fullName>
    </submittedName>
</protein>
<feature type="coiled-coil region" evidence="1">
    <location>
        <begin position="181"/>
        <end position="208"/>
    </location>
</feature>
<evidence type="ECO:0000313" key="2">
    <source>
        <dbReference type="EMBL" id="PZF91996.1"/>
    </source>
</evidence>
<dbReference type="EMBL" id="POTX01000152">
    <property type="protein sequence ID" value="PZF91996.1"/>
    <property type="molecule type" value="Genomic_DNA"/>
</dbReference>
<gene>
    <name evidence="2" type="ORF">C1I93_20310</name>
</gene>
<keyword evidence="1" id="KW-0175">Coiled coil</keyword>
<comment type="caution">
    <text evidence="2">The sequence shown here is derived from an EMBL/GenBank/DDBJ whole genome shotgun (WGS) entry which is preliminary data.</text>
</comment>